<reference evidence="1" key="1">
    <citation type="submission" date="2014-09" db="EMBL/GenBank/DDBJ databases">
        <authorList>
            <person name="Magalhaes I.L.F."/>
            <person name="Oliveira U."/>
            <person name="Santos F.R."/>
            <person name="Vidigal T.H.D.A."/>
            <person name="Brescovit A.D."/>
            <person name="Santos A.J."/>
        </authorList>
    </citation>
    <scope>NUCLEOTIDE SEQUENCE</scope>
    <source>
        <tissue evidence="1">Shoot tissue taken approximately 20 cm above the soil surface</tissue>
    </source>
</reference>
<organism evidence="1">
    <name type="scientific">Arundo donax</name>
    <name type="common">Giant reed</name>
    <name type="synonym">Donax arundinaceus</name>
    <dbReference type="NCBI Taxonomy" id="35708"/>
    <lineage>
        <taxon>Eukaryota</taxon>
        <taxon>Viridiplantae</taxon>
        <taxon>Streptophyta</taxon>
        <taxon>Embryophyta</taxon>
        <taxon>Tracheophyta</taxon>
        <taxon>Spermatophyta</taxon>
        <taxon>Magnoliopsida</taxon>
        <taxon>Liliopsida</taxon>
        <taxon>Poales</taxon>
        <taxon>Poaceae</taxon>
        <taxon>PACMAD clade</taxon>
        <taxon>Arundinoideae</taxon>
        <taxon>Arundineae</taxon>
        <taxon>Arundo</taxon>
    </lineage>
</organism>
<dbReference type="EMBL" id="GBRH01219761">
    <property type="protein sequence ID" value="JAD78134.1"/>
    <property type="molecule type" value="Transcribed_RNA"/>
</dbReference>
<sequence>MRGIISSFLHSEIFLDLTAYITEQYITGSQIEAFSILLQRLSKRTTKVATYMLQLQRYTRSQIRIRYSRLVLY</sequence>
<accession>A0A0A9CPC4</accession>
<name>A0A0A9CPC4_ARUDO</name>
<proteinExistence type="predicted"/>
<dbReference type="AlphaFoldDB" id="A0A0A9CPC4"/>
<reference evidence="1" key="2">
    <citation type="journal article" date="2015" name="Data Brief">
        <title>Shoot transcriptome of the giant reed, Arundo donax.</title>
        <authorList>
            <person name="Barrero R.A."/>
            <person name="Guerrero F.D."/>
            <person name="Moolhuijzen P."/>
            <person name="Goolsby J.A."/>
            <person name="Tidwell J."/>
            <person name="Bellgard S.E."/>
            <person name="Bellgard M.I."/>
        </authorList>
    </citation>
    <scope>NUCLEOTIDE SEQUENCE</scope>
    <source>
        <tissue evidence="1">Shoot tissue taken approximately 20 cm above the soil surface</tissue>
    </source>
</reference>
<protein>
    <submittedName>
        <fullName evidence="1">Uncharacterized protein</fullName>
    </submittedName>
</protein>
<evidence type="ECO:0000313" key="1">
    <source>
        <dbReference type="EMBL" id="JAD78134.1"/>
    </source>
</evidence>